<name>A0A832Z3H3_9CREN</name>
<organism evidence="1 2">
    <name type="scientific">Ignisphaera aggregans</name>
    <dbReference type="NCBI Taxonomy" id="334771"/>
    <lineage>
        <taxon>Archaea</taxon>
        <taxon>Thermoproteota</taxon>
        <taxon>Thermoprotei</taxon>
        <taxon>Desulfurococcales</taxon>
        <taxon>Desulfurococcaceae</taxon>
        <taxon>Ignisphaera</taxon>
    </lineage>
</organism>
<dbReference type="AlphaFoldDB" id="A0A832Z3H3"/>
<accession>A0A832Z3H3</accession>
<dbReference type="EMBL" id="DQTV01000071">
    <property type="protein sequence ID" value="HIP57188.1"/>
    <property type="molecule type" value="Genomic_DNA"/>
</dbReference>
<dbReference type="Proteomes" id="UP000605805">
    <property type="component" value="Unassembled WGS sequence"/>
</dbReference>
<sequence>MRKAIYIGIDLAASEKRCTGLAALMDENDRLSLIVAKCVYSDAEILSEVEKLCRSVDRTIIAIDAPITAEVKFREVDKKMISLGFRVMPPTFKHMRNLTIRGTKLALKLVERGVEVIETHPRSVLQSSGCNSFSELLRCFGLEFTLGIGNRHVIDAILAAIAALCYAKGCGESVEAVDGTIWILKRMCGA</sequence>
<evidence type="ECO:0000313" key="1">
    <source>
        <dbReference type="EMBL" id="HIP57188.1"/>
    </source>
</evidence>
<protein>
    <submittedName>
        <fullName evidence="1">DUF429 domain-containing protein</fullName>
    </submittedName>
</protein>
<comment type="caution">
    <text evidence="1">The sequence shown here is derived from an EMBL/GenBank/DDBJ whole genome shotgun (WGS) entry which is preliminary data.</text>
</comment>
<gene>
    <name evidence="1" type="ORF">EYH02_03850</name>
</gene>
<reference evidence="1" key="1">
    <citation type="journal article" date="2020" name="ISME J.">
        <title>Gammaproteobacteria mediating utilization of methyl-, sulfur- and petroleum organic compounds in deep ocean hydrothermal plumes.</title>
        <authorList>
            <person name="Zhou Z."/>
            <person name="Liu Y."/>
            <person name="Pan J."/>
            <person name="Cron B.R."/>
            <person name="Toner B.M."/>
            <person name="Anantharaman K."/>
            <person name="Breier J.A."/>
            <person name="Dick G.J."/>
            <person name="Li M."/>
        </authorList>
    </citation>
    <scope>NUCLEOTIDE SEQUENCE</scope>
    <source>
        <strain evidence="1">SZUA-1435</strain>
    </source>
</reference>
<evidence type="ECO:0000313" key="2">
    <source>
        <dbReference type="Proteomes" id="UP000605805"/>
    </source>
</evidence>
<proteinExistence type="predicted"/>